<evidence type="ECO:0000256" key="2">
    <source>
        <dbReference type="ARBA" id="ARBA00004234"/>
    </source>
</evidence>
<keyword evidence="4 7" id="KW-0812">Transmembrane</keyword>
<dbReference type="Proteomes" id="UP000504606">
    <property type="component" value="Unplaced"/>
</dbReference>
<dbReference type="PANTHER" id="PTHR19317:SF0">
    <property type="entry name" value="PRENYLATED RAB ACCEPTOR PROTEIN 1"/>
    <property type="match status" value="1"/>
</dbReference>
<comment type="subcellular location">
    <subcellularLocation>
        <location evidence="2">Cytoplasmic vesicle</location>
        <location evidence="2">Secretory vesicle</location>
        <location evidence="2">Synaptic vesicle</location>
    </subcellularLocation>
    <subcellularLocation>
        <location evidence="1 7">Membrane</location>
        <topology evidence="1 7">Multi-pass membrane protein</topology>
    </subcellularLocation>
</comment>
<reference evidence="9" key="1">
    <citation type="submission" date="2025-08" db="UniProtKB">
        <authorList>
            <consortium name="RefSeq"/>
        </authorList>
    </citation>
    <scope>IDENTIFICATION</scope>
    <source>
        <tissue evidence="9">Whole organism</tissue>
    </source>
</reference>
<organism evidence="8 9">
    <name type="scientific">Frankliniella occidentalis</name>
    <name type="common">Western flower thrips</name>
    <name type="synonym">Euthrips occidentalis</name>
    <dbReference type="NCBI Taxonomy" id="133901"/>
    <lineage>
        <taxon>Eukaryota</taxon>
        <taxon>Metazoa</taxon>
        <taxon>Ecdysozoa</taxon>
        <taxon>Arthropoda</taxon>
        <taxon>Hexapoda</taxon>
        <taxon>Insecta</taxon>
        <taxon>Pterygota</taxon>
        <taxon>Neoptera</taxon>
        <taxon>Paraneoptera</taxon>
        <taxon>Thysanoptera</taxon>
        <taxon>Terebrantia</taxon>
        <taxon>Thripoidea</taxon>
        <taxon>Thripidae</taxon>
        <taxon>Frankliniella</taxon>
    </lineage>
</organism>
<comment type="similarity">
    <text evidence="3 7">Belongs to the PRA1 family.</text>
</comment>
<dbReference type="GO" id="GO:0016020">
    <property type="term" value="C:membrane"/>
    <property type="evidence" value="ECO:0007669"/>
    <property type="project" value="UniProtKB-SubCell"/>
</dbReference>
<dbReference type="GeneID" id="113218079"/>
<dbReference type="PANTHER" id="PTHR19317">
    <property type="entry name" value="PRENYLATED RAB ACCEPTOR 1-RELATED"/>
    <property type="match status" value="1"/>
</dbReference>
<proteinExistence type="inferred from homology"/>
<sequence>MAQHVEIGVTGDLSPILPQKDDGFASALKMFQLPSSVPFGAPVVQEWVQQRRENIRPWITFFNSANFRKPPSLTRLTKRILANVEYFKSNYLFVYIGLVLYCLITSPLLLIAVCASAGVGYLLHLRSKEGMKINILGRDLPLGQQYALVAICSLPVFYLAGAGAALFWVFGASFFLIGLHAAFYNIDALIASQEDRFDLEEV</sequence>
<protein>
    <recommendedName>
        <fullName evidence="7">PRA1 family protein</fullName>
    </recommendedName>
</protein>
<keyword evidence="8" id="KW-1185">Reference proteome</keyword>
<evidence type="ECO:0000256" key="7">
    <source>
        <dbReference type="RuleBase" id="RU363107"/>
    </source>
</evidence>
<gene>
    <name evidence="9" type="primary">LOC113218079</name>
</gene>
<dbReference type="GO" id="GO:0008021">
    <property type="term" value="C:synaptic vesicle"/>
    <property type="evidence" value="ECO:0007669"/>
    <property type="project" value="UniProtKB-SubCell"/>
</dbReference>
<evidence type="ECO:0000313" key="9">
    <source>
        <dbReference type="RefSeq" id="XP_026294052.1"/>
    </source>
</evidence>
<keyword evidence="5 7" id="KW-1133">Transmembrane helix</keyword>
<evidence type="ECO:0000256" key="1">
    <source>
        <dbReference type="ARBA" id="ARBA00004141"/>
    </source>
</evidence>
<keyword evidence="6 7" id="KW-0472">Membrane</keyword>
<evidence type="ECO:0000256" key="4">
    <source>
        <dbReference type="ARBA" id="ARBA00022692"/>
    </source>
</evidence>
<dbReference type="InterPro" id="IPR004895">
    <property type="entry name" value="Prenylated_rab_accept_PRA1"/>
</dbReference>
<accession>A0A6J1TML8</accession>
<evidence type="ECO:0000256" key="3">
    <source>
        <dbReference type="ARBA" id="ARBA00006483"/>
    </source>
</evidence>
<dbReference type="KEGG" id="foc:113218079"/>
<dbReference type="GO" id="GO:0005794">
    <property type="term" value="C:Golgi apparatus"/>
    <property type="evidence" value="ECO:0007669"/>
    <property type="project" value="TreeGrafter"/>
</dbReference>
<feature type="transmembrane region" description="Helical" evidence="7">
    <location>
        <begin position="92"/>
        <end position="123"/>
    </location>
</feature>
<dbReference type="AlphaFoldDB" id="A0A6J1TML8"/>
<dbReference type="RefSeq" id="XP_026294052.1">
    <property type="nucleotide sequence ID" value="XM_026438267.2"/>
</dbReference>
<name>A0A6J1TML8_FRAOC</name>
<dbReference type="OrthoDB" id="63113at2759"/>
<dbReference type="Pfam" id="PF03208">
    <property type="entry name" value="PRA1"/>
    <property type="match status" value="1"/>
</dbReference>
<evidence type="ECO:0000256" key="6">
    <source>
        <dbReference type="ARBA" id="ARBA00023136"/>
    </source>
</evidence>
<evidence type="ECO:0000313" key="8">
    <source>
        <dbReference type="Proteomes" id="UP000504606"/>
    </source>
</evidence>
<feature type="transmembrane region" description="Helical" evidence="7">
    <location>
        <begin position="166"/>
        <end position="186"/>
    </location>
</feature>
<evidence type="ECO:0000256" key="5">
    <source>
        <dbReference type="ARBA" id="ARBA00022989"/>
    </source>
</evidence>